<organism evidence="1">
    <name type="scientific">Anguilla anguilla</name>
    <name type="common">European freshwater eel</name>
    <name type="synonym">Muraena anguilla</name>
    <dbReference type="NCBI Taxonomy" id="7936"/>
    <lineage>
        <taxon>Eukaryota</taxon>
        <taxon>Metazoa</taxon>
        <taxon>Chordata</taxon>
        <taxon>Craniata</taxon>
        <taxon>Vertebrata</taxon>
        <taxon>Euteleostomi</taxon>
        <taxon>Actinopterygii</taxon>
        <taxon>Neopterygii</taxon>
        <taxon>Teleostei</taxon>
        <taxon>Anguilliformes</taxon>
        <taxon>Anguillidae</taxon>
        <taxon>Anguilla</taxon>
    </lineage>
</organism>
<proteinExistence type="predicted"/>
<protein>
    <submittedName>
        <fullName evidence="1">Uncharacterized protein</fullName>
    </submittedName>
</protein>
<reference evidence="1" key="1">
    <citation type="submission" date="2014-11" db="EMBL/GenBank/DDBJ databases">
        <authorList>
            <person name="Amaro Gonzalez C."/>
        </authorList>
    </citation>
    <scope>NUCLEOTIDE SEQUENCE</scope>
</reference>
<evidence type="ECO:0000313" key="1">
    <source>
        <dbReference type="EMBL" id="JAH40129.1"/>
    </source>
</evidence>
<dbReference type="EMBL" id="GBXM01068448">
    <property type="protein sequence ID" value="JAH40129.1"/>
    <property type="molecule type" value="Transcribed_RNA"/>
</dbReference>
<accession>A0A0E9SFG6</accession>
<sequence>MQCQLDSSYHNEVPSTGNGLHLIELLTKGGPNNLGYCQGNWLLSSN</sequence>
<name>A0A0E9SFG6_ANGAN</name>
<reference evidence="1" key="2">
    <citation type="journal article" date="2015" name="Fish Shellfish Immunol.">
        <title>Early steps in the European eel (Anguilla anguilla)-Vibrio vulnificus interaction in the gills: Role of the RtxA13 toxin.</title>
        <authorList>
            <person name="Callol A."/>
            <person name="Pajuelo D."/>
            <person name="Ebbesson L."/>
            <person name="Teles M."/>
            <person name="MacKenzie S."/>
            <person name="Amaro C."/>
        </authorList>
    </citation>
    <scope>NUCLEOTIDE SEQUENCE</scope>
</reference>
<dbReference type="AlphaFoldDB" id="A0A0E9SFG6"/>